<keyword evidence="3 6" id="KW-0812">Transmembrane</keyword>
<feature type="transmembrane region" description="Helical" evidence="7">
    <location>
        <begin position="234"/>
        <end position="257"/>
    </location>
</feature>
<dbReference type="HOGENOM" id="CLU_006855_3_4_9"/>
<evidence type="ECO:0000256" key="2">
    <source>
        <dbReference type="ARBA" id="ARBA00022448"/>
    </source>
</evidence>
<feature type="transmembrane region" description="Helical" evidence="7">
    <location>
        <begin position="123"/>
        <end position="143"/>
    </location>
</feature>
<keyword evidence="2 6" id="KW-0813">Transport</keyword>
<evidence type="ECO:0000256" key="7">
    <source>
        <dbReference type="SAM" id="Phobius"/>
    </source>
</evidence>
<evidence type="ECO:0000313" key="9">
    <source>
        <dbReference type="Proteomes" id="UP000005104"/>
    </source>
</evidence>
<organism evidence="8 9">
    <name type="scientific">Desulfosporosinus youngiae DSM 17734</name>
    <dbReference type="NCBI Taxonomy" id="768710"/>
    <lineage>
        <taxon>Bacteria</taxon>
        <taxon>Bacillati</taxon>
        <taxon>Bacillota</taxon>
        <taxon>Clostridia</taxon>
        <taxon>Eubacteriales</taxon>
        <taxon>Desulfitobacteriaceae</taxon>
        <taxon>Desulfosporosinus</taxon>
    </lineage>
</organism>
<feature type="transmembrane region" description="Helical" evidence="7">
    <location>
        <begin position="155"/>
        <end position="175"/>
    </location>
</feature>
<dbReference type="PANTHER" id="PTHR42948">
    <property type="entry name" value="TRANSPORTER"/>
    <property type="match status" value="1"/>
</dbReference>
<dbReference type="SUPFAM" id="SSF161070">
    <property type="entry name" value="SNF-like"/>
    <property type="match status" value="1"/>
</dbReference>
<dbReference type="Proteomes" id="UP000005104">
    <property type="component" value="Chromosome"/>
</dbReference>
<keyword evidence="4 7" id="KW-1133">Transmembrane helix</keyword>
<dbReference type="InterPro" id="IPR037272">
    <property type="entry name" value="SNS_sf"/>
</dbReference>
<evidence type="ECO:0000256" key="6">
    <source>
        <dbReference type="RuleBase" id="RU003732"/>
    </source>
</evidence>
<dbReference type="AlphaFoldDB" id="H5Y5K2"/>
<evidence type="ECO:0000256" key="3">
    <source>
        <dbReference type="ARBA" id="ARBA00022692"/>
    </source>
</evidence>
<comment type="similarity">
    <text evidence="6">Belongs to the sodium:neurotransmitter symporter (SNF) (TC 2.A.22) family.</text>
</comment>
<keyword evidence="5 7" id="KW-0472">Membrane</keyword>
<evidence type="ECO:0000256" key="1">
    <source>
        <dbReference type="ARBA" id="ARBA00004141"/>
    </source>
</evidence>
<feature type="transmembrane region" description="Helical" evidence="7">
    <location>
        <begin position="195"/>
        <end position="213"/>
    </location>
</feature>
<dbReference type="eggNOG" id="COG0733">
    <property type="taxonomic scope" value="Bacteria"/>
</dbReference>
<accession>H5Y5K2</accession>
<dbReference type="CDD" id="cd10336">
    <property type="entry name" value="SLC6sbd_Tyt1-Like"/>
    <property type="match status" value="1"/>
</dbReference>
<dbReference type="InterPro" id="IPR000175">
    <property type="entry name" value="Na/ntran_symport"/>
</dbReference>
<dbReference type="GO" id="GO:0016020">
    <property type="term" value="C:membrane"/>
    <property type="evidence" value="ECO:0007669"/>
    <property type="project" value="UniProtKB-SubCell"/>
</dbReference>
<feature type="transmembrane region" description="Helical" evidence="7">
    <location>
        <begin position="277"/>
        <end position="300"/>
    </location>
</feature>
<evidence type="ECO:0000313" key="8">
    <source>
        <dbReference type="EMBL" id="EHQ90589.1"/>
    </source>
</evidence>
<keyword evidence="6" id="KW-0769">Symport</keyword>
<feature type="transmembrane region" description="Helical" evidence="7">
    <location>
        <begin position="20"/>
        <end position="39"/>
    </location>
</feature>
<dbReference type="STRING" id="768710.DesyoDRAFT_3585"/>
<dbReference type="Pfam" id="PF00209">
    <property type="entry name" value="SNF"/>
    <property type="match status" value="2"/>
</dbReference>
<name>H5Y5K2_9FIRM</name>
<reference evidence="8 9" key="1">
    <citation type="submission" date="2011-11" db="EMBL/GenBank/DDBJ databases">
        <title>The Noncontiguous Finished genome of Desulfosporosinus youngiae DSM 17734.</title>
        <authorList>
            <consortium name="US DOE Joint Genome Institute (JGI-PGF)"/>
            <person name="Lucas S."/>
            <person name="Han J."/>
            <person name="Lapidus A."/>
            <person name="Cheng J.-F."/>
            <person name="Goodwin L."/>
            <person name="Pitluck S."/>
            <person name="Peters L."/>
            <person name="Ovchinnikova G."/>
            <person name="Lu M."/>
            <person name="Land M.L."/>
            <person name="Hauser L."/>
            <person name="Pester M."/>
            <person name="Spring S."/>
            <person name="Ollivier B."/>
            <person name="Rattei T."/>
            <person name="Klenk H.-P."/>
            <person name="Wagner M."/>
            <person name="Loy A."/>
            <person name="Woyke T.J."/>
        </authorList>
    </citation>
    <scope>NUCLEOTIDE SEQUENCE [LARGE SCALE GENOMIC DNA]</scope>
    <source>
        <strain evidence="8 9">DSM 17734</strain>
    </source>
</reference>
<evidence type="ECO:0000256" key="5">
    <source>
        <dbReference type="ARBA" id="ARBA00023136"/>
    </source>
</evidence>
<comment type="subcellular location">
    <subcellularLocation>
        <location evidence="1">Membrane</location>
        <topology evidence="1">Multi-pass membrane protein</topology>
    </subcellularLocation>
</comment>
<proteinExistence type="inferred from homology"/>
<dbReference type="EMBL" id="CM001441">
    <property type="protein sequence ID" value="EHQ90589.1"/>
    <property type="molecule type" value="Genomic_DNA"/>
</dbReference>
<feature type="transmembrane region" description="Helical" evidence="7">
    <location>
        <begin position="391"/>
        <end position="412"/>
    </location>
</feature>
<dbReference type="PROSITE" id="PS50267">
    <property type="entry name" value="NA_NEUROTRAN_SYMP_3"/>
    <property type="match status" value="1"/>
</dbReference>
<dbReference type="GO" id="GO:0015293">
    <property type="term" value="F:symporter activity"/>
    <property type="evidence" value="ECO:0007669"/>
    <property type="project" value="UniProtKB-KW"/>
</dbReference>
<dbReference type="InterPro" id="IPR047218">
    <property type="entry name" value="YocR/YhdH-like"/>
</dbReference>
<dbReference type="PROSITE" id="PS00610">
    <property type="entry name" value="NA_NEUROTRAN_SYMP_1"/>
    <property type="match status" value="1"/>
</dbReference>
<feature type="transmembrane region" description="Helical" evidence="7">
    <location>
        <begin position="424"/>
        <end position="444"/>
    </location>
</feature>
<feature type="transmembrane region" description="Helical" evidence="7">
    <location>
        <begin position="321"/>
        <end position="338"/>
    </location>
</feature>
<dbReference type="PANTHER" id="PTHR42948:SF1">
    <property type="entry name" value="TRANSPORTER"/>
    <property type="match status" value="1"/>
</dbReference>
<gene>
    <name evidence="8" type="ORF">DesyoDRAFT_3585</name>
</gene>
<dbReference type="NCBIfam" id="NF037979">
    <property type="entry name" value="Na_transp"/>
    <property type="match status" value="1"/>
</dbReference>
<feature type="transmembrane region" description="Helical" evidence="7">
    <location>
        <begin position="350"/>
        <end position="370"/>
    </location>
</feature>
<sequence length="468" mass="51559">MTSLGLGNIWRFPYLCAEYGGAAFVVVYLLAIVFVVNIGNQCEICMGKFSRRGVIGAFTAIGRRRIWRICGIIILCLNVVVLVYYNVIISWVVRYFFTSFSGAVWQAASPQAFFDVFIDSPQVIFWAVLVNAIAFGVCWFGIVNGVEKAAKVMGPVLFLVILALVMKTLTLPGVGKGLEYYLVPDWSYLFRYDTWMQAIGQALWSGCFGWGIMTAMGSYMKKGEDTFSTITQAGLLDGAISWLVGLAIIPATVVFNVPLNSGSSLSFLVLPEMFKTMAYGQIYMVLFYGALALSGLGAAIGCLEAILTPLIEEWGFSRKQVISAVFVLWNLAAIPSCLSKNTLDWLDQTIGTYGIDLGGLFILIFVGWAWGADRVRRNVLNYGAVIPVGRWWNVLVKYIAPGFIVFASYGFFKAWLLPSVPASIAWTFIIGIAVLNLVIIYSAIKYPVPQDIDDVSLKTPLPSDKLKV</sequence>
<feature type="transmembrane region" description="Helical" evidence="7">
    <location>
        <begin position="69"/>
        <end position="93"/>
    </location>
</feature>
<protein>
    <recommendedName>
        <fullName evidence="6">Transporter</fullName>
    </recommendedName>
</protein>
<evidence type="ECO:0000256" key="4">
    <source>
        <dbReference type="ARBA" id="ARBA00022989"/>
    </source>
</evidence>
<keyword evidence="9" id="KW-1185">Reference proteome</keyword>